<proteinExistence type="predicted"/>
<protein>
    <recommendedName>
        <fullName evidence="2">EF-hand domain-containing protein</fullName>
    </recommendedName>
</protein>
<sequence>MPTFRCCFKKFSSCCPNSRLTLRSLAAVSGYAARHRLRKLHGMGGPPLSERAKYLQFSKSLQDLCVQLLTLLGSNSMTTLASLPVDITRPIFANLLFTLATKHNIVANHDDITMAIEELFQMVDVDGIGCVTIEKMFNMLLSNQMGSGTTSQAAVPIAYRKRWTVQVGKRSGSDKIAVILPNNVIALHESGK</sequence>
<name>A0A0H5QUQ5_9EUKA</name>
<dbReference type="EMBL" id="HACM01005045">
    <property type="protein sequence ID" value="CRZ05487.1"/>
    <property type="molecule type" value="Transcribed_RNA"/>
</dbReference>
<reference evidence="1" key="1">
    <citation type="submission" date="2015-04" db="EMBL/GenBank/DDBJ databases">
        <title>The genome sequence of the plant pathogenic Rhizarian Plasmodiophora brassicae reveals insights in its biotrophic life cycle and the origin of chitin synthesis.</title>
        <authorList>
            <person name="Schwelm A."/>
            <person name="Fogelqvist J."/>
            <person name="Knaust A."/>
            <person name="Julke S."/>
            <person name="Lilja T."/>
            <person name="Dhandapani V."/>
            <person name="Bonilla-Rosso G."/>
            <person name="Karlsson M."/>
            <person name="Shevchenko A."/>
            <person name="Choi S.R."/>
            <person name="Kim H.G."/>
            <person name="Park J.Y."/>
            <person name="Lim Y.P."/>
            <person name="Ludwig-Muller J."/>
            <person name="Dixelius C."/>
        </authorList>
    </citation>
    <scope>NUCLEOTIDE SEQUENCE</scope>
    <source>
        <tissue evidence="1">Potato root galls</tissue>
    </source>
</reference>
<evidence type="ECO:0000313" key="1">
    <source>
        <dbReference type="EMBL" id="CRZ05487.1"/>
    </source>
</evidence>
<organism evidence="1">
    <name type="scientific">Spongospora subterranea</name>
    <dbReference type="NCBI Taxonomy" id="70186"/>
    <lineage>
        <taxon>Eukaryota</taxon>
        <taxon>Sar</taxon>
        <taxon>Rhizaria</taxon>
        <taxon>Endomyxa</taxon>
        <taxon>Phytomyxea</taxon>
        <taxon>Plasmodiophorida</taxon>
        <taxon>Plasmodiophoridae</taxon>
        <taxon>Spongospora</taxon>
    </lineage>
</organism>
<accession>A0A0H5QUQ5</accession>
<evidence type="ECO:0008006" key="2">
    <source>
        <dbReference type="Google" id="ProtNLM"/>
    </source>
</evidence>
<dbReference type="AlphaFoldDB" id="A0A0H5QUQ5"/>